<comment type="caution">
    <text evidence="4">The sequence shown here is derived from an EMBL/GenBank/DDBJ whole genome shotgun (WGS) entry which is preliminary data.</text>
</comment>
<keyword evidence="5" id="KW-1185">Reference proteome</keyword>
<dbReference type="EMBL" id="NFJD01000004">
    <property type="protein sequence ID" value="OUO56158.1"/>
    <property type="molecule type" value="Genomic_DNA"/>
</dbReference>
<feature type="compositionally biased region" description="Low complexity" evidence="1">
    <location>
        <begin position="135"/>
        <end position="185"/>
    </location>
</feature>
<gene>
    <name evidence="4" type="ORF">B5F75_05945</name>
</gene>
<evidence type="ECO:0000256" key="1">
    <source>
        <dbReference type="SAM" id="MobiDB-lite"/>
    </source>
</evidence>
<reference evidence="5" key="1">
    <citation type="submission" date="2017-04" db="EMBL/GenBank/DDBJ databases">
        <title>Function of individual gut microbiota members based on whole genome sequencing of pure cultures obtained from chicken caecum.</title>
        <authorList>
            <person name="Medvecky M."/>
            <person name="Cejkova D."/>
            <person name="Polansky O."/>
            <person name="Karasova D."/>
            <person name="Kubasova T."/>
            <person name="Cizek A."/>
            <person name="Rychlik I."/>
        </authorList>
    </citation>
    <scope>NUCLEOTIDE SEQUENCE [LARGE SCALE GENOMIC DNA]</scope>
    <source>
        <strain evidence="5">An273</strain>
    </source>
</reference>
<keyword evidence="2" id="KW-0472">Membrane</keyword>
<name>A0A1Y4DGV3_9BACT</name>
<feature type="signal peptide" evidence="3">
    <location>
        <begin position="1"/>
        <end position="21"/>
    </location>
</feature>
<feature type="transmembrane region" description="Helical" evidence="2">
    <location>
        <begin position="424"/>
        <end position="441"/>
    </location>
</feature>
<feature type="transmembrane region" description="Helical" evidence="2">
    <location>
        <begin position="202"/>
        <end position="232"/>
    </location>
</feature>
<feature type="transmembrane region" description="Helical" evidence="2">
    <location>
        <begin position="278"/>
        <end position="300"/>
    </location>
</feature>
<evidence type="ECO:0000256" key="2">
    <source>
        <dbReference type="SAM" id="Phobius"/>
    </source>
</evidence>
<proteinExistence type="predicted"/>
<evidence type="ECO:0000256" key="3">
    <source>
        <dbReference type="SAM" id="SignalP"/>
    </source>
</evidence>
<dbReference type="AlphaFoldDB" id="A0A1Y4DGV3"/>
<feature type="transmembrane region" description="Helical" evidence="2">
    <location>
        <begin position="339"/>
        <end position="363"/>
    </location>
</feature>
<keyword evidence="2" id="KW-0812">Transmembrane</keyword>
<evidence type="ECO:0008006" key="6">
    <source>
        <dbReference type="Google" id="ProtNLM"/>
    </source>
</evidence>
<feature type="chain" id="PRO_5013322877" description="Glutaredoxin domain-containing protein" evidence="3">
    <location>
        <begin position="22"/>
        <end position="442"/>
    </location>
</feature>
<accession>A0A1Y4DGV3</accession>
<feature type="region of interest" description="Disordered" evidence="1">
    <location>
        <begin position="108"/>
        <end position="185"/>
    </location>
</feature>
<dbReference type="Gene3D" id="3.40.30.10">
    <property type="entry name" value="Glutaredoxin"/>
    <property type="match status" value="1"/>
</dbReference>
<dbReference type="Proteomes" id="UP000196368">
    <property type="component" value="Unassembled WGS sequence"/>
</dbReference>
<keyword evidence="2" id="KW-1133">Transmembrane helix</keyword>
<sequence>MFKFLLLTAALFWGTGASAWAAPVQAVLFTSPYCPHCRHLKEDGFPQQFREKYKGKAELFEYDLTEQANNVLFFQTLQAYGLDSAGIPMLVIGETVLQGYPTQIGSQADEAVQKAHSNREKTRVPGLPEPKAETAPVKKAQPAAPATTEPDPAEPAPVQTAPQPAPVQAPAALAEPAPTPAAAAQENSQLQAHEALFSQITLWAIIGAGLADGINPCAFAVIVFFVSFLAAYKYTKKEIIVVGTAYCTSVFLAYLLMGLGAFHFLYAMKGFRYVTLAVQWGTIVLCVLFLALSLYDFIIYQRTKKSEKMLLQLPKSYKEYIHKVMRFFLKDKHSSMWRLLLAAFAVGFVVSAVEAVCTGQVYLPTCVVILKEAGSQSWKAAEYLIVYNLMFVLPLVLVFVLTLCGKESATFNNWLKKHLGLSKFLLCCVFLGLLLLMLANMF</sequence>
<feature type="compositionally biased region" description="Basic and acidic residues" evidence="1">
    <location>
        <begin position="111"/>
        <end position="123"/>
    </location>
</feature>
<organism evidence="4 5">
    <name type="scientific">Candidatus Avelusimicrobium gallicola</name>
    <dbReference type="NCBI Taxonomy" id="2562704"/>
    <lineage>
        <taxon>Bacteria</taxon>
        <taxon>Pseudomonadati</taxon>
        <taxon>Elusimicrobiota</taxon>
        <taxon>Elusimicrobia</taxon>
        <taxon>Elusimicrobiales</taxon>
        <taxon>Elusimicrobiaceae</taxon>
        <taxon>Candidatus Avelusimicrobium</taxon>
    </lineage>
</organism>
<evidence type="ECO:0000313" key="4">
    <source>
        <dbReference type="EMBL" id="OUO56158.1"/>
    </source>
</evidence>
<keyword evidence="3" id="KW-0732">Signal</keyword>
<feature type="transmembrane region" description="Helical" evidence="2">
    <location>
        <begin position="239"/>
        <end position="266"/>
    </location>
</feature>
<evidence type="ECO:0000313" key="5">
    <source>
        <dbReference type="Proteomes" id="UP000196368"/>
    </source>
</evidence>
<dbReference type="SUPFAM" id="SSF52833">
    <property type="entry name" value="Thioredoxin-like"/>
    <property type="match status" value="1"/>
</dbReference>
<feature type="transmembrane region" description="Helical" evidence="2">
    <location>
        <begin position="383"/>
        <end position="404"/>
    </location>
</feature>
<dbReference type="InterPro" id="IPR036249">
    <property type="entry name" value="Thioredoxin-like_sf"/>
</dbReference>
<protein>
    <recommendedName>
        <fullName evidence="6">Glutaredoxin domain-containing protein</fullName>
    </recommendedName>
</protein>